<dbReference type="AlphaFoldDB" id="A0A9N9LL00"/>
<evidence type="ECO:0000256" key="1">
    <source>
        <dbReference type="SAM" id="MobiDB-lite"/>
    </source>
</evidence>
<gene>
    <name evidence="2" type="ORF">HYALB_00007881</name>
</gene>
<evidence type="ECO:0000313" key="3">
    <source>
        <dbReference type="Proteomes" id="UP000701801"/>
    </source>
</evidence>
<feature type="region of interest" description="Disordered" evidence="1">
    <location>
        <begin position="70"/>
        <end position="113"/>
    </location>
</feature>
<organism evidence="2 3">
    <name type="scientific">Hymenoscyphus albidus</name>
    <dbReference type="NCBI Taxonomy" id="595503"/>
    <lineage>
        <taxon>Eukaryota</taxon>
        <taxon>Fungi</taxon>
        <taxon>Dikarya</taxon>
        <taxon>Ascomycota</taxon>
        <taxon>Pezizomycotina</taxon>
        <taxon>Leotiomycetes</taxon>
        <taxon>Helotiales</taxon>
        <taxon>Helotiaceae</taxon>
        <taxon>Hymenoscyphus</taxon>
    </lineage>
</organism>
<name>A0A9N9LL00_9HELO</name>
<feature type="region of interest" description="Disordered" evidence="1">
    <location>
        <begin position="1"/>
        <end position="52"/>
    </location>
</feature>
<accession>A0A9N9LL00</accession>
<feature type="compositionally biased region" description="Polar residues" evidence="1">
    <location>
        <begin position="81"/>
        <end position="90"/>
    </location>
</feature>
<proteinExistence type="predicted"/>
<dbReference type="EMBL" id="CAJVRM010000147">
    <property type="protein sequence ID" value="CAG8975678.1"/>
    <property type="molecule type" value="Genomic_DNA"/>
</dbReference>
<dbReference type="OrthoDB" id="10313662at2759"/>
<reference evidence="2" key="1">
    <citation type="submission" date="2021-07" db="EMBL/GenBank/DDBJ databases">
        <authorList>
            <person name="Durling M."/>
        </authorList>
    </citation>
    <scope>NUCLEOTIDE SEQUENCE</scope>
</reference>
<comment type="caution">
    <text evidence="2">The sequence shown here is derived from an EMBL/GenBank/DDBJ whole genome shotgun (WGS) entry which is preliminary data.</text>
</comment>
<keyword evidence="3" id="KW-1185">Reference proteome</keyword>
<protein>
    <submittedName>
        <fullName evidence="2">Uncharacterized protein</fullName>
    </submittedName>
</protein>
<dbReference type="Proteomes" id="UP000701801">
    <property type="component" value="Unassembled WGS sequence"/>
</dbReference>
<evidence type="ECO:0000313" key="2">
    <source>
        <dbReference type="EMBL" id="CAG8975678.1"/>
    </source>
</evidence>
<sequence length="604" mass="70844">MSPRYQRDDNHEPNHYRYTPYYLRSPNHENRSSQATNPVLAIRPHSPLRTMSPTDEMLNRLQHERNPLAPHLSLPIPRASTPDSLQSSTHAHPPRPPRYSEIPEEPPTRLTSPLSTRLHRMLELFERLHGARELWHEVRGSFAEIWESTRMEMQVDGCLEGFEGELLAVETQLGRNREVGEPVGNIQSGGPVRLGRVVEGERSREPSTLERIVAERARQRTLAAERAQNRHLDTPRDCSEHQYRLRTLELAQSEVPDISLDAQPSTAVLLASDLQPGGRLTWGRYVYDRVCLMEAQKFLDTIEWTAFTDDELFALRKKHLNLMFPEETIDSIESYERCDKRRTDEIRLRPAIERFFLAEMQRVAQFFVHFFTGEEGEKGLENIVKEAREEVLATLEPRDEDTTKSFKIRQHERVLEICHREMAKVVHYVNQLDMRRQGDYLICRLRLDSCYRLISKGRGRATYMYIFQRCLKLLFPRQTWDTEVQVASGMKQLRDLETQMKKRDRIHAALGRHVLQKAHDQFRGRTDALLRTFPNIFYRVDVPEEEMELYWVLHPALPSNLRVQRDPVHSLKKFAKKQVYSICRIFILEPRDIADRDGYWNAAE</sequence>
<feature type="compositionally biased region" description="Basic and acidic residues" evidence="1">
    <location>
        <begin position="1"/>
        <end position="15"/>
    </location>
</feature>